<gene>
    <name evidence="2" type="ORF">LPJ64_006222</name>
</gene>
<keyword evidence="3" id="KW-1185">Reference proteome</keyword>
<feature type="region of interest" description="Disordered" evidence="1">
    <location>
        <begin position="205"/>
        <end position="300"/>
    </location>
</feature>
<dbReference type="EMBL" id="JANBOH010000580">
    <property type="protein sequence ID" value="KAJ1641869.1"/>
    <property type="molecule type" value="Genomic_DNA"/>
</dbReference>
<reference evidence="2" key="1">
    <citation type="submission" date="2022-07" db="EMBL/GenBank/DDBJ databases">
        <title>Phylogenomic reconstructions and comparative analyses of Kickxellomycotina fungi.</title>
        <authorList>
            <person name="Reynolds N.K."/>
            <person name="Stajich J.E."/>
            <person name="Barry K."/>
            <person name="Grigoriev I.V."/>
            <person name="Crous P."/>
            <person name="Smith M.E."/>
        </authorList>
    </citation>
    <scope>NUCLEOTIDE SEQUENCE</scope>
    <source>
        <strain evidence="2">NBRC 105413</strain>
    </source>
</reference>
<protein>
    <submittedName>
        <fullName evidence="2">Uncharacterized protein</fullName>
    </submittedName>
</protein>
<name>A0A9W7XCX1_9FUNG</name>
<evidence type="ECO:0000313" key="2">
    <source>
        <dbReference type="EMBL" id="KAJ1641869.1"/>
    </source>
</evidence>
<feature type="compositionally biased region" description="Low complexity" evidence="1">
    <location>
        <begin position="238"/>
        <end position="268"/>
    </location>
</feature>
<sequence>MDNARTSASPSASHASTSGSYQYTLEELSRMQRIARGEHKTAIDPALVDHFDSLSLVCHRTKPAEERVFKRRFEGYAHRIGQEYSVPSLGKDLSALLSPDIHASDRSLVQVASTLATGVRAVEAVFGSADEPFTRDPALSERFYFVLNDLNVVLHRALGQISEIRTQQLLKLGNAELADEPTNNLLSTEEFVRTIDTQRTLRESLAASVTKSTTAAQTTQGGGGKKKNKRGNRGGGNKQPAASSSAPHPDASATREAAVPAPSAPSSSQDQGHAGGTSNMQGNQGHSRNPNARSRPANNQ</sequence>
<evidence type="ECO:0000313" key="3">
    <source>
        <dbReference type="Proteomes" id="UP001145021"/>
    </source>
</evidence>
<organism evidence="2 3">
    <name type="scientific">Coemansia asiatica</name>
    <dbReference type="NCBI Taxonomy" id="1052880"/>
    <lineage>
        <taxon>Eukaryota</taxon>
        <taxon>Fungi</taxon>
        <taxon>Fungi incertae sedis</taxon>
        <taxon>Zoopagomycota</taxon>
        <taxon>Kickxellomycotina</taxon>
        <taxon>Kickxellomycetes</taxon>
        <taxon>Kickxellales</taxon>
        <taxon>Kickxellaceae</taxon>
        <taxon>Coemansia</taxon>
    </lineage>
</organism>
<feature type="compositionally biased region" description="Polar residues" evidence="1">
    <location>
        <begin position="276"/>
        <end position="286"/>
    </location>
</feature>
<feature type="region of interest" description="Disordered" evidence="1">
    <location>
        <begin position="1"/>
        <end position="20"/>
    </location>
</feature>
<dbReference type="AlphaFoldDB" id="A0A9W7XCX1"/>
<accession>A0A9W7XCX1</accession>
<dbReference type="Proteomes" id="UP001145021">
    <property type="component" value="Unassembled WGS sequence"/>
</dbReference>
<proteinExistence type="predicted"/>
<feature type="compositionally biased region" description="Polar residues" evidence="1">
    <location>
        <begin position="207"/>
        <end position="219"/>
    </location>
</feature>
<evidence type="ECO:0000256" key="1">
    <source>
        <dbReference type="SAM" id="MobiDB-lite"/>
    </source>
</evidence>
<feature type="compositionally biased region" description="Low complexity" evidence="1">
    <location>
        <begin position="287"/>
        <end position="300"/>
    </location>
</feature>
<comment type="caution">
    <text evidence="2">The sequence shown here is derived from an EMBL/GenBank/DDBJ whole genome shotgun (WGS) entry which is preliminary data.</text>
</comment>